<reference evidence="1 2" key="1">
    <citation type="submission" date="2014-05" db="EMBL/GenBank/DDBJ databases">
        <title>Complete genome sequence of the Streptomyces mutabilis TRM45540.</title>
        <authorList>
            <person name="Luo X."/>
            <person name="Zhang L."/>
        </authorList>
    </citation>
    <scope>NUCLEOTIDE SEQUENCE [LARGE SCALE GENOMIC DNA]</scope>
    <source>
        <strain evidence="1 2">TRM45540</strain>
    </source>
</reference>
<organism evidence="1 2">
    <name type="scientific">Streptomyces mutabilis</name>
    <dbReference type="NCBI Taxonomy" id="67332"/>
    <lineage>
        <taxon>Bacteria</taxon>
        <taxon>Bacillati</taxon>
        <taxon>Actinomycetota</taxon>
        <taxon>Actinomycetes</taxon>
        <taxon>Kitasatosporales</taxon>
        <taxon>Streptomycetaceae</taxon>
        <taxon>Streptomyces</taxon>
    </lineage>
</organism>
<protein>
    <submittedName>
        <fullName evidence="1">Uncharacterized protein</fullName>
    </submittedName>
</protein>
<evidence type="ECO:0000313" key="1">
    <source>
        <dbReference type="EMBL" id="KFG71146.1"/>
    </source>
</evidence>
<dbReference type="Proteomes" id="UP000029095">
    <property type="component" value="Unassembled WGS sequence"/>
</dbReference>
<dbReference type="AlphaFoldDB" id="A0A086MQH8"/>
<sequence>MDTTPKPDTAALWQDLADALNALADAGLHPDFHDRYGTDNNWQHQPYASSNFGNSPWVVFDLRERAYTVTTRERTLAGEHSRPRRRKRR</sequence>
<dbReference type="EMBL" id="JNFQ01000011">
    <property type="protein sequence ID" value="KFG71146.1"/>
    <property type="molecule type" value="Genomic_DNA"/>
</dbReference>
<gene>
    <name evidence="1" type="ORF">FM21_36390</name>
</gene>
<name>A0A086MQH8_9ACTN</name>
<dbReference type="RefSeq" id="WP_043386779.1">
    <property type="nucleotide sequence ID" value="NZ_KN039954.1"/>
</dbReference>
<proteinExistence type="predicted"/>
<comment type="caution">
    <text evidence="1">The sequence shown here is derived from an EMBL/GenBank/DDBJ whole genome shotgun (WGS) entry which is preliminary data.</text>
</comment>
<accession>A0A086MQH8</accession>
<dbReference type="STRING" id="1915400.FM21_36390"/>
<dbReference type="HOGENOM" id="CLU_2453373_0_0_11"/>
<evidence type="ECO:0000313" key="2">
    <source>
        <dbReference type="Proteomes" id="UP000029095"/>
    </source>
</evidence>
<keyword evidence="2" id="KW-1185">Reference proteome</keyword>